<gene>
    <name evidence="2" type="ORF">BOTCAL_0589g00020</name>
</gene>
<proteinExistence type="predicted"/>
<dbReference type="EMBL" id="PHWZ01000586">
    <property type="protein sequence ID" value="TEY35480.1"/>
    <property type="molecule type" value="Genomic_DNA"/>
</dbReference>
<organism evidence="2 3">
    <name type="scientific">Botryotinia calthae</name>
    <dbReference type="NCBI Taxonomy" id="38488"/>
    <lineage>
        <taxon>Eukaryota</taxon>
        <taxon>Fungi</taxon>
        <taxon>Dikarya</taxon>
        <taxon>Ascomycota</taxon>
        <taxon>Pezizomycotina</taxon>
        <taxon>Leotiomycetes</taxon>
        <taxon>Helotiales</taxon>
        <taxon>Sclerotiniaceae</taxon>
        <taxon>Botryotinia</taxon>
    </lineage>
</organism>
<keyword evidence="3" id="KW-1185">Reference proteome</keyword>
<dbReference type="Proteomes" id="UP000297299">
    <property type="component" value="Unassembled WGS sequence"/>
</dbReference>
<feature type="region of interest" description="Disordered" evidence="1">
    <location>
        <begin position="112"/>
        <end position="171"/>
    </location>
</feature>
<dbReference type="AlphaFoldDB" id="A0A4Y8CJ31"/>
<evidence type="ECO:0000313" key="3">
    <source>
        <dbReference type="Proteomes" id="UP000297299"/>
    </source>
</evidence>
<evidence type="ECO:0000313" key="2">
    <source>
        <dbReference type="EMBL" id="TEY35480.1"/>
    </source>
</evidence>
<dbReference type="OrthoDB" id="5126078at2759"/>
<protein>
    <submittedName>
        <fullName evidence="2">Uncharacterized protein</fullName>
    </submittedName>
</protein>
<feature type="compositionally biased region" description="Basic and acidic residues" evidence="1">
    <location>
        <begin position="9"/>
        <end position="21"/>
    </location>
</feature>
<feature type="region of interest" description="Disordered" evidence="1">
    <location>
        <begin position="1"/>
        <end position="96"/>
    </location>
</feature>
<evidence type="ECO:0000256" key="1">
    <source>
        <dbReference type="SAM" id="MobiDB-lite"/>
    </source>
</evidence>
<comment type="caution">
    <text evidence="2">The sequence shown here is derived from an EMBL/GenBank/DDBJ whole genome shotgun (WGS) entry which is preliminary data.</text>
</comment>
<sequence>MTTNFQFRGENRMKKLARDKYGNPGFLTSESREVRELTDNMQAMGLSSGVNSSTNSRKTASSFYTSYMSNPSRSASSSQSRPAIDERPNASENYFGRSALRSSSSYQRADEYIQQPAGSASSRAAAGYGEASYREESGLMPTRSSDQRISSPSSGFSRGHERGRVYSKTRGAPRNKLVKNIVFLAPAPVGEKIIGARIRQHQLLDRVGSCDPTVIESNPC</sequence>
<feature type="compositionally biased region" description="Polar residues" evidence="1">
    <location>
        <begin position="48"/>
        <end position="65"/>
    </location>
</feature>
<accession>A0A4Y8CJ31</accession>
<reference evidence="2 3" key="1">
    <citation type="submission" date="2017-11" db="EMBL/GenBank/DDBJ databases">
        <title>Comparative genomics of Botrytis spp.</title>
        <authorList>
            <person name="Valero-Jimenez C.A."/>
            <person name="Tapia P."/>
            <person name="Veloso J."/>
            <person name="Silva-Moreno E."/>
            <person name="Staats M."/>
            <person name="Valdes J.H."/>
            <person name="Van Kan J.A.L."/>
        </authorList>
    </citation>
    <scope>NUCLEOTIDE SEQUENCE [LARGE SCALE GENOMIC DNA]</scope>
    <source>
        <strain evidence="2 3">MUCL2830</strain>
    </source>
</reference>
<feature type="compositionally biased region" description="Low complexity" evidence="1">
    <location>
        <begin position="66"/>
        <end position="80"/>
    </location>
</feature>
<feature type="compositionally biased region" description="Low complexity" evidence="1">
    <location>
        <begin position="117"/>
        <end position="131"/>
    </location>
</feature>
<name>A0A4Y8CJ31_9HELO</name>